<dbReference type="NCBIfam" id="TIGR04511">
    <property type="entry name" value="SagB_rel_DH_2"/>
    <property type="match status" value="1"/>
</dbReference>
<protein>
    <submittedName>
        <fullName evidence="2">Dehydrogenase</fullName>
    </submittedName>
</protein>
<dbReference type="GO" id="GO:0016491">
    <property type="term" value="F:oxidoreductase activity"/>
    <property type="evidence" value="ECO:0007669"/>
    <property type="project" value="InterPro"/>
</dbReference>
<dbReference type="InterPro" id="IPR030965">
    <property type="entry name" value="SagB-rel_DH_2"/>
</dbReference>
<evidence type="ECO:0000313" key="3">
    <source>
        <dbReference type="Proteomes" id="UP000036890"/>
    </source>
</evidence>
<dbReference type="InterPro" id="IPR020051">
    <property type="entry name" value="SagB-type_dehydrogenase"/>
</dbReference>
<dbReference type="PANTHER" id="PTHR43745">
    <property type="entry name" value="NITROREDUCTASE MJ1384-RELATED"/>
    <property type="match status" value="1"/>
</dbReference>
<feature type="domain" description="Nitroreductase" evidence="1">
    <location>
        <begin position="175"/>
        <end position="366"/>
    </location>
</feature>
<organism evidence="2 3">
    <name type="scientific">Stenotrophomonas geniculata N1</name>
    <dbReference type="NCBI Taxonomy" id="1167641"/>
    <lineage>
        <taxon>Bacteria</taxon>
        <taxon>Pseudomonadati</taxon>
        <taxon>Pseudomonadota</taxon>
        <taxon>Gammaproteobacteria</taxon>
        <taxon>Lysobacterales</taxon>
        <taxon>Lysobacteraceae</taxon>
        <taxon>Stenotrophomonas</taxon>
    </lineage>
</organism>
<dbReference type="OrthoDB" id="3723182at2"/>
<dbReference type="Pfam" id="PF00881">
    <property type="entry name" value="Nitroreductase"/>
    <property type="match status" value="1"/>
</dbReference>
<name>A0A0L8AEW1_9GAMM</name>
<dbReference type="RefSeq" id="WP_010487060.1">
    <property type="nucleotide sequence ID" value="NZ_AJLO02000005.1"/>
</dbReference>
<dbReference type="SUPFAM" id="SSF55469">
    <property type="entry name" value="FMN-dependent nitroreductase-like"/>
    <property type="match status" value="1"/>
</dbReference>
<dbReference type="InterPro" id="IPR052544">
    <property type="entry name" value="Bacteriocin_Proc_Enz"/>
</dbReference>
<evidence type="ECO:0000313" key="2">
    <source>
        <dbReference type="EMBL" id="KOF00939.1"/>
    </source>
</evidence>
<dbReference type="InterPro" id="IPR000415">
    <property type="entry name" value="Nitroreductase-like"/>
</dbReference>
<reference evidence="2 3" key="1">
    <citation type="journal article" date="2012" name="J. Bacteriol.">
        <title>Genome sequence of a novel nicotine-degrading strain, Pseudomonas geniculata N1.</title>
        <authorList>
            <person name="Tang H."/>
            <person name="Yu H."/>
            <person name="Tai C."/>
            <person name="Huang K."/>
            <person name="Liu Y."/>
            <person name="Wang L."/>
            <person name="Yao Y."/>
            <person name="Wu G."/>
            <person name="Xu P."/>
        </authorList>
    </citation>
    <scope>NUCLEOTIDE SEQUENCE [LARGE SCALE GENOMIC DNA]</scope>
    <source>
        <strain evidence="2 3">N1</strain>
    </source>
</reference>
<dbReference type="PANTHER" id="PTHR43745:SF2">
    <property type="entry name" value="NITROREDUCTASE MJ1384-RELATED"/>
    <property type="match status" value="1"/>
</dbReference>
<dbReference type="CDD" id="cd02142">
    <property type="entry name" value="McbC_SagB-like_oxidoreductase"/>
    <property type="match status" value="1"/>
</dbReference>
<dbReference type="AlphaFoldDB" id="A0A0L8AEW1"/>
<dbReference type="Proteomes" id="UP000036890">
    <property type="component" value="Unassembled WGS sequence"/>
</dbReference>
<dbReference type="NCBIfam" id="TIGR03605">
    <property type="entry name" value="antibiot_sagB"/>
    <property type="match status" value="1"/>
</dbReference>
<proteinExistence type="predicted"/>
<sequence>MRLRRCASLMFEPRESVTLDLRAMLAGQAEMDSQISWVALAAHLDQPLPVDAEERQLLGELSAHRWSEPPAGTSPAMLARLVEQGLVLTDPPDEVGHQMRDEALRRSQWWPLAALAHRHARWQAVDSVEDMRRQGLDTAAGLRQRLGPPPPVVQALQGDYQPLPRSEEAAFDALLAQRTTCRNFDPQRALPLPLLAQVLQRTLMAHAVQKVERDTEFLKKNVPSGGGLHPTEGFLLVQNVEGLAPGLYHYHPVQHAVLPLPSPPPDALPALARRMLSGQEWFADAPALLVLAPRYDRCFWKYRNHAKAYRAVTLDVGHISQLLYLCATERGLAAFVTAAINDADVDRAFGFDGIGQSAMAICGLGWRSATLDTAEFDPAGRVVVGDDR</sequence>
<evidence type="ECO:0000259" key="1">
    <source>
        <dbReference type="Pfam" id="PF00881"/>
    </source>
</evidence>
<dbReference type="InterPro" id="IPR029479">
    <property type="entry name" value="Nitroreductase"/>
</dbReference>
<gene>
    <name evidence="2" type="ORF">W7K_01820</name>
</gene>
<dbReference type="Gene3D" id="3.40.109.10">
    <property type="entry name" value="NADH Oxidase"/>
    <property type="match status" value="1"/>
</dbReference>
<accession>A0A0L8AEW1</accession>
<comment type="caution">
    <text evidence="2">The sequence shown here is derived from an EMBL/GenBank/DDBJ whole genome shotgun (WGS) entry which is preliminary data.</text>
</comment>
<dbReference type="EMBL" id="AJLO02000005">
    <property type="protein sequence ID" value="KOF00939.1"/>
    <property type="molecule type" value="Genomic_DNA"/>
</dbReference>